<dbReference type="EMBL" id="JAVNWW010000002">
    <property type="protein sequence ID" value="MDU0808809.1"/>
    <property type="molecule type" value="Genomic_DNA"/>
</dbReference>
<name>A0ABU3TSL6_9BACT</name>
<organism evidence="1 2">
    <name type="scientific">Aquirufa regiilacus</name>
    <dbReference type="NCBI Taxonomy" id="3024868"/>
    <lineage>
        <taxon>Bacteria</taxon>
        <taxon>Pseudomonadati</taxon>
        <taxon>Bacteroidota</taxon>
        <taxon>Cytophagia</taxon>
        <taxon>Cytophagales</taxon>
        <taxon>Flectobacillaceae</taxon>
        <taxon>Aquirufa</taxon>
    </lineage>
</organism>
<proteinExistence type="predicted"/>
<reference evidence="1 2" key="1">
    <citation type="submission" date="2023-09" db="EMBL/GenBank/DDBJ databases">
        <title>Aquirufa genomes.</title>
        <authorList>
            <person name="Pitt A."/>
        </authorList>
    </citation>
    <scope>NUCLEOTIDE SEQUENCE [LARGE SCALE GENOMIC DNA]</scope>
    <source>
        <strain evidence="1 2">LEOWEIH-7C</strain>
    </source>
</reference>
<accession>A0ABU3TSL6</accession>
<dbReference type="SUPFAM" id="SSF82185">
    <property type="entry name" value="Histone H3 K4-specific methyltransferase SET7/9 N-terminal domain"/>
    <property type="match status" value="1"/>
</dbReference>
<dbReference type="RefSeq" id="WP_315574939.1">
    <property type="nucleotide sequence ID" value="NZ_JARDXH010000001.1"/>
</dbReference>
<dbReference type="Gene3D" id="3.90.930.1">
    <property type="match status" value="1"/>
</dbReference>
<gene>
    <name evidence="1" type="ORF">PQG45_07160</name>
</gene>
<evidence type="ECO:0008006" key="3">
    <source>
        <dbReference type="Google" id="ProtNLM"/>
    </source>
</evidence>
<sequence>MGNFFERIAFLEAMKIKVLILFCISLAALTSYGQTQAVISSHKPLTDTSSQKGFLGGRLSTGLEEQLEGAKKIKSESRAIIEDLGIKNLGIKASMLARRAAKKSPPKDEYSGIKTERRLGNYGSGARNTLEEINVVKYVEDEAVSPYVAEIWWFDPAQSRIVTGALKDNKSAQICHGPFSRVVNQNISEQGFFFMGAKDGRWETYGPEGELVNKQYYYRGFPVESNISYYDAEQKKIKEIIPVVFGKIRGQYRAFYAGGNVKEEGVLDDNVRVGRWREYYEFGSGGRLKKEWRYGKDKFDNQEPELVQERDAQGKIIFQLQNKLGE</sequence>
<comment type="caution">
    <text evidence="1">The sequence shown here is derived from an EMBL/GenBank/DDBJ whole genome shotgun (WGS) entry which is preliminary data.</text>
</comment>
<dbReference type="Proteomes" id="UP001249959">
    <property type="component" value="Unassembled WGS sequence"/>
</dbReference>
<protein>
    <recommendedName>
        <fullName evidence="3">Toxin-antitoxin system YwqK family antitoxin</fullName>
    </recommendedName>
</protein>
<evidence type="ECO:0000313" key="1">
    <source>
        <dbReference type="EMBL" id="MDU0808809.1"/>
    </source>
</evidence>
<evidence type="ECO:0000313" key="2">
    <source>
        <dbReference type="Proteomes" id="UP001249959"/>
    </source>
</evidence>
<keyword evidence="2" id="KW-1185">Reference proteome</keyword>